<evidence type="ECO:0000256" key="1">
    <source>
        <dbReference type="SAM" id="SignalP"/>
    </source>
</evidence>
<keyword evidence="4" id="KW-1185">Reference proteome</keyword>
<accession>A0ABW3AWJ4</accession>
<comment type="caution">
    <text evidence="3">The sequence shown here is derived from an EMBL/GenBank/DDBJ whole genome shotgun (WGS) entry which is preliminary data.</text>
</comment>
<evidence type="ECO:0000313" key="3">
    <source>
        <dbReference type="EMBL" id="MFD0795323.1"/>
    </source>
</evidence>
<protein>
    <submittedName>
        <fullName evidence="3">DUF2059 domain-containing protein</fullName>
    </submittedName>
</protein>
<dbReference type="InterPro" id="IPR018637">
    <property type="entry name" value="DUF2059"/>
</dbReference>
<sequence>MKIKLTLVAVLFCLAAKAQTTPNITPAHLKAAEDVLKASHADSLFKENMATMLKQASNNLPEERRAKFIEVMNQFVAKYVSWDILKDQLAVTYAKEFTITELKGLAAFYNTPVGKKFIIKQPLLVKTGADLGQQLVQSHQVELQQMMQDAFKDQ</sequence>
<dbReference type="Pfam" id="PF09832">
    <property type="entry name" value="DUF2059"/>
    <property type="match status" value="1"/>
</dbReference>
<evidence type="ECO:0000313" key="4">
    <source>
        <dbReference type="Proteomes" id="UP001597010"/>
    </source>
</evidence>
<evidence type="ECO:0000259" key="2">
    <source>
        <dbReference type="Pfam" id="PF09832"/>
    </source>
</evidence>
<feature type="chain" id="PRO_5045457786" evidence="1">
    <location>
        <begin position="19"/>
        <end position="154"/>
    </location>
</feature>
<dbReference type="EMBL" id="JBHTHZ010000014">
    <property type="protein sequence ID" value="MFD0795323.1"/>
    <property type="molecule type" value="Genomic_DNA"/>
</dbReference>
<name>A0ABW3AWJ4_9SPHI</name>
<dbReference type="Proteomes" id="UP001597010">
    <property type="component" value="Unassembled WGS sequence"/>
</dbReference>
<proteinExistence type="predicted"/>
<feature type="signal peptide" evidence="1">
    <location>
        <begin position="1"/>
        <end position="18"/>
    </location>
</feature>
<reference evidence="4" key="1">
    <citation type="journal article" date="2019" name="Int. J. Syst. Evol. Microbiol.">
        <title>The Global Catalogue of Microorganisms (GCM) 10K type strain sequencing project: providing services to taxonomists for standard genome sequencing and annotation.</title>
        <authorList>
            <consortium name="The Broad Institute Genomics Platform"/>
            <consortium name="The Broad Institute Genome Sequencing Center for Infectious Disease"/>
            <person name="Wu L."/>
            <person name="Ma J."/>
        </authorList>
    </citation>
    <scope>NUCLEOTIDE SEQUENCE [LARGE SCALE GENOMIC DNA]</scope>
    <source>
        <strain evidence="4">CCUG 61484</strain>
    </source>
</reference>
<feature type="domain" description="DUF2059" evidence="2">
    <location>
        <begin position="85"/>
        <end position="140"/>
    </location>
</feature>
<dbReference type="RefSeq" id="WP_377117611.1">
    <property type="nucleotide sequence ID" value="NZ_JBHTHZ010000014.1"/>
</dbReference>
<gene>
    <name evidence="3" type="ORF">ACFQZX_17000</name>
</gene>
<keyword evidence="1" id="KW-0732">Signal</keyword>
<organism evidence="3 4">
    <name type="scientific">Mucilaginibacter litoreus</name>
    <dbReference type="NCBI Taxonomy" id="1048221"/>
    <lineage>
        <taxon>Bacteria</taxon>
        <taxon>Pseudomonadati</taxon>
        <taxon>Bacteroidota</taxon>
        <taxon>Sphingobacteriia</taxon>
        <taxon>Sphingobacteriales</taxon>
        <taxon>Sphingobacteriaceae</taxon>
        <taxon>Mucilaginibacter</taxon>
    </lineage>
</organism>